<feature type="region of interest" description="Disordered" evidence="1">
    <location>
        <begin position="806"/>
        <end position="828"/>
    </location>
</feature>
<comment type="caution">
    <text evidence="2">The sequence shown here is derived from an EMBL/GenBank/DDBJ whole genome shotgun (WGS) entry which is preliminary data.</text>
</comment>
<evidence type="ECO:0000256" key="1">
    <source>
        <dbReference type="SAM" id="MobiDB-lite"/>
    </source>
</evidence>
<feature type="region of interest" description="Disordered" evidence="1">
    <location>
        <begin position="696"/>
        <end position="750"/>
    </location>
</feature>
<gene>
    <name evidence="2" type="ORF">AAF712_014104</name>
</gene>
<feature type="compositionally biased region" description="Basic and acidic residues" evidence="1">
    <location>
        <begin position="808"/>
        <end position="828"/>
    </location>
</feature>
<feature type="region of interest" description="Disordered" evidence="1">
    <location>
        <begin position="634"/>
        <end position="659"/>
    </location>
</feature>
<feature type="compositionally biased region" description="Basic residues" evidence="1">
    <location>
        <begin position="193"/>
        <end position="202"/>
    </location>
</feature>
<sequence>MKDDSKPKEVVIGTGKQGGARMIGHGREEEQVPSIVTRASSYDPQTPREKSSEVDPQLDDEHLGDVQEHGEGEGYEGGKGNKDEEEEGEEEEEDEEDEHGEYEAGVLENEEAEDQDLEREQDVGLSDDEHLDEDEENQAYEDGVESGSDFGKTLSEKKAKLRKKGYPSSEDDTQDEEEDEEEEKVVAKQIGPPKHRKSKASHQRFQQYIEPTGPSARRPLAGSPPPPASSPPPPSPSPAEHRNLDEDQPEEDHRYKPGPMPQKAKDDMDELLGLLRKRIGVLSKKHDKSPEALWQYLGRKEVKERGSNAWNVFQSHEGWSGKPDENMTDKEWNDLILTRYNARKAAAEERLGVDKLTAAQLREVFADEFKWHEQHRGALADALLTDGAMEGQIDDLLRPIIAISQRIHDQHGIHVFGYAIQTKHDAKNRSLSCVWGPEGEYEQVLQQYPRNLREPTAEFEAIFRVIEMVNKGQSQSIAKQGLALDYRKEGRDGNRILVKAFYEEDWKSFAFDRFISIDSFLKLAWKYRVCILGWPAGVPFPTTQQSASKMEARYVAALVKPREDYIRAMVEGRTDEPYVKEPRHMRVVRWEESQMALSVDEAGKVPIVIDDAGTTMYTADASESFGVGGFYDPDAPKKKKGGGRRAKRVATAHEKEREREEIHQAAVALREGKELERQWVKVKPRYDALAAEIEDEAEARRRDLSESEEEDDDGMYEETHTPRRDARQKKPQYYDEDNQLPSPRPRSPAFQVDRNVQAWAEEEEIRSIVHIIHRHSAISKRVVSSHLDQTCFEWDAAAVANHAPLAVKGEDRTNHQTFQEDHHQDRRP</sequence>
<name>A0ABR2ZD31_9AGAR</name>
<feature type="region of interest" description="Disordered" evidence="1">
    <location>
        <begin position="1"/>
        <end position="265"/>
    </location>
</feature>
<evidence type="ECO:0000313" key="2">
    <source>
        <dbReference type="EMBL" id="KAL0059180.1"/>
    </source>
</evidence>
<feature type="compositionally biased region" description="Acidic residues" evidence="1">
    <location>
        <begin position="83"/>
        <end position="100"/>
    </location>
</feature>
<protein>
    <submittedName>
        <fullName evidence="2">Uncharacterized protein</fullName>
    </submittedName>
</protein>
<feature type="compositionally biased region" description="Acidic residues" evidence="1">
    <location>
        <begin position="108"/>
        <end position="144"/>
    </location>
</feature>
<feature type="compositionally biased region" description="Basic and acidic residues" evidence="1">
    <location>
        <begin position="239"/>
        <end position="255"/>
    </location>
</feature>
<accession>A0ABR2ZD31</accession>
<feature type="compositionally biased region" description="Acidic residues" evidence="1">
    <location>
        <begin position="706"/>
        <end position="716"/>
    </location>
</feature>
<feature type="compositionally biased region" description="Pro residues" evidence="1">
    <location>
        <begin position="222"/>
        <end position="237"/>
    </location>
</feature>
<evidence type="ECO:0000313" key="3">
    <source>
        <dbReference type="Proteomes" id="UP001437256"/>
    </source>
</evidence>
<dbReference type="Proteomes" id="UP001437256">
    <property type="component" value="Unassembled WGS sequence"/>
</dbReference>
<feature type="compositionally biased region" description="Basic and acidic residues" evidence="1">
    <location>
        <begin position="46"/>
        <end position="72"/>
    </location>
</feature>
<reference evidence="2 3" key="1">
    <citation type="submission" date="2024-05" db="EMBL/GenBank/DDBJ databases">
        <title>A draft genome resource for the thread blight pathogen Marasmius tenuissimus strain MS-2.</title>
        <authorList>
            <person name="Yulfo-Soto G.E."/>
            <person name="Baruah I.K."/>
            <person name="Amoako-Attah I."/>
            <person name="Bukari Y."/>
            <person name="Meinhardt L.W."/>
            <person name="Bailey B.A."/>
            <person name="Cohen S.P."/>
        </authorList>
    </citation>
    <scope>NUCLEOTIDE SEQUENCE [LARGE SCALE GENOMIC DNA]</scope>
    <source>
        <strain evidence="2 3">MS-2</strain>
    </source>
</reference>
<keyword evidence="3" id="KW-1185">Reference proteome</keyword>
<feature type="compositionally biased region" description="Acidic residues" evidence="1">
    <location>
        <begin position="169"/>
        <end position="183"/>
    </location>
</feature>
<feature type="compositionally biased region" description="Basic residues" evidence="1">
    <location>
        <begin position="637"/>
        <end position="650"/>
    </location>
</feature>
<proteinExistence type="predicted"/>
<dbReference type="EMBL" id="JBBXMP010000245">
    <property type="protein sequence ID" value="KAL0059180.1"/>
    <property type="molecule type" value="Genomic_DNA"/>
</dbReference>
<organism evidence="2 3">
    <name type="scientific">Marasmius tenuissimus</name>
    <dbReference type="NCBI Taxonomy" id="585030"/>
    <lineage>
        <taxon>Eukaryota</taxon>
        <taxon>Fungi</taxon>
        <taxon>Dikarya</taxon>
        <taxon>Basidiomycota</taxon>
        <taxon>Agaricomycotina</taxon>
        <taxon>Agaricomycetes</taxon>
        <taxon>Agaricomycetidae</taxon>
        <taxon>Agaricales</taxon>
        <taxon>Marasmiineae</taxon>
        <taxon>Marasmiaceae</taxon>
        <taxon>Marasmius</taxon>
    </lineage>
</organism>